<name>A0ABD0SPG6_LOXSC</name>
<evidence type="ECO:0000256" key="1">
    <source>
        <dbReference type="SAM" id="MobiDB-lite"/>
    </source>
</evidence>
<reference evidence="2 3" key="1">
    <citation type="submission" date="2024-06" db="EMBL/GenBank/DDBJ databases">
        <title>A chromosome-level genome assembly of beet webworm, Loxostege sticticalis.</title>
        <authorList>
            <person name="Zhang Y."/>
        </authorList>
    </citation>
    <scope>NUCLEOTIDE SEQUENCE [LARGE SCALE GENOMIC DNA]</scope>
    <source>
        <strain evidence="2">AQ028</strain>
        <tissue evidence="2">Male pupae</tissue>
    </source>
</reference>
<dbReference type="EMBL" id="JBEDNZ010000018">
    <property type="protein sequence ID" value="KAL0820973.1"/>
    <property type="molecule type" value="Genomic_DNA"/>
</dbReference>
<dbReference type="AlphaFoldDB" id="A0ABD0SPG6"/>
<gene>
    <name evidence="2" type="ORF">ABMA28_005627</name>
</gene>
<protein>
    <submittedName>
        <fullName evidence="2">Uncharacterized protein</fullName>
    </submittedName>
</protein>
<organism evidence="2 3">
    <name type="scientific">Loxostege sticticalis</name>
    <name type="common">Beet webworm moth</name>
    <dbReference type="NCBI Taxonomy" id="481309"/>
    <lineage>
        <taxon>Eukaryota</taxon>
        <taxon>Metazoa</taxon>
        <taxon>Ecdysozoa</taxon>
        <taxon>Arthropoda</taxon>
        <taxon>Hexapoda</taxon>
        <taxon>Insecta</taxon>
        <taxon>Pterygota</taxon>
        <taxon>Neoptera</taxon>
        <taxon>Endopterygota</taxon>
        <taxon>Lepidoptera</taxon>
        <taxon>Glossata</taxon>
        <taxon>Ditrysia</taxon>
        <taxon>Pyraloidea</taxon>
        <taxon>Crambidae</taxon>
        <taxon>Pyraustinae</taxon>
        <taxon>Loxostege</taxon>
    </lineage>
</organism>
<evidence type="ECO:0000313" key="2">
    <source>
        <dbReference type="EMBL" id="KAL0820973.1"/>
    </source>
</evidence>
<feature type="region of interest" description="Disordered" evidence="1">
    <location>
        <begin position="1"/>
        <end position="22"/>
    </location>
</feature>
<proteinExistence type="predicted"/>
<comment type="caution">
    <text evidence="2">The sequence shown here is derived from an EMBL/GenBank/DDBJ whole genome shotgun (WGS) entry which is preliminary data.</text>
</comment>
<evidence type="ECO:0000313" key="3">
    <source>
        <dbReference type="Proteomes" id="UP001549921"/>
    </source>
</evidence>
<accession>A0ABD0SPG6</accession>
<dbReference type="Proteomes" id="UP001549921">
    <property type="component" value="Unassembled WGS sequence"/>
</dbReference>
<sequence>MESDTIDEGVQADLPEPAKEEDQLKIRPLERIKLHPKVPIEKSAYGKGKNFSRDWILQDGREVPAKGSEMRDSFRVPKKPKHGEGVRKRMLTDFFWEQMLDEVIEELATSQPVVEYCSEYDANYIRDNFEPRNLEVTADKNMHLKYPLYGTGSSAVTYYSESIKKTGPGEILEKFRRCQYFTKPMEERLDNGWVL</sequence>